<keyword evidence="5" id="KW-1185">Reference proteome</keyword>
<evidence type="ECO:0000313" key="5">
    <source>
        <dbReference type="Proteomes" id="UP000320160"/>
    </source>
</evidence>
<proteinExistence type="inferred from homology"/>
<dbReference type="AlphaFoldDB" id="A0A553WHM9"/>
<evidence type="ECO:0000256" key="2">
    <source>
        <dbReference type="HAMAP-Rule" id="MF_00791"/>
    </source>
</evidence>
<dbReference type="Gene3D" id="2.60.40.1470">
    <property type="entry name" value="ApaG domain"/>
    <property type="match status" value="1"/>
</dbReference>
<feature type="domain" description="ApaG" evidence="3">
    <location>
        <begin position="12"/>
        <end position="136"/>
    </location>
</feature>
<organism evidence="4 5">
    <name type="scientific">Sphingorhabdus contaminans</name>
    <dbReference type="NCBI Taxonomy" id="1343899"/>
    <lineage>
        <taxon>Bacteria</taxon>
        <taxon>Pseudomonadati</taxon>
        <taxon>Pseudomonadota</taxon>
        <taxon>Alphaproteobacteria</taxon>
        <taxon>Sphingomonadales</taxon>
        <taxon>Sphingomonadaceae</taxon>
        <taxon>Sphingorhabdus</taxon>
    </lineage>
</organism>
<dbReference type="PROSITE" id="PS51087">
    <property type="entry name" value="APAG"/>
    <property type="match status" value="1"/>
</dbReference>
<dbReference type="PANTHER" id="PTHR47191:SF2">
    <property type="entry name" value="OS05G0170800 PROTEIN"/>
    <property type="match status" value="1"/>
</dbReference>
<protein>
    <recommendedName>
        <fullName evidence="1 2">Protein ApaG</fullName>
    </recommendedName>
</protein>
<dbReference type="PANTHER" id="PTHR47191">
    <property type="entry name" value="OS05G0170800 PROTEIN"/>
    <property type="match status" value="1"/>
</dbReference>
<gene>
    <name evidence="2 4" type="primary">apaG</name>
    <name evidence="4" type="ORF">FOM92_01820</name>
</gene>
<dbReference type="InterPro" id="IPR036767">
    <property type="entry name" value="ApaG_sf"/>
</dbReference>
<evidence type="ECO:0000259" key="3">
    <source>
        <dbReference type="PROSITE" id="PS51087"/>
    </source>
</evidence>
<evidence type="ECO:0000313" key="4">
    <source>
        <dbReference type="EMBL" id="TSB04195.1"/>
    </source>
</evidence>
<dbReference type="InterPro" id="IPR050718">
    <property type="entry name" value="ApaG-like"/>
</dbReference>
<dbReference type="EMBL" id="VKKU01000001">
    <property type="protein sequence ID" value="TSB04195.1"/>
    <property type="molecule type" value="Genomic_DNA"/>
</dbReference>
<dbReference type="InterPro" id="IPR007474">
    <property type="entry name" value="ApaG_domain"/>
</dbReference>
<dbReference type="SUPFAM" id="SSF110069">
    <property type="entry name" value="ApaG-like"/>
    <property type="match status" value="1"/>
</dbReference>
<dbReference type="Pfam" id="PF04379">
    <property type="entry name" value="DUF525"/>
    <property type="match status" value="1"/>
</dbReference>
<dbReference type="Proteomes" id="UP000320160">
    <property type="component" value="Unassembled WGS sequence"/>
</dbReference>
<dbReference type="OrthoDB" id="9795226at2"/>
<comment type="caution">
    <text evidence="4">The sequence shown here is derived from an EMBL/GenBank/DDBJ whole genome shotgun (WGS) entry which is preliminary data.</text>
</comment>
<sequence>MSNILDSFFTVSATTNGITVRVAPNYLNEQSQPAQGRWFWSYHIRIENHGDEPVQLLTRHWKITDGRAMVNHVDGDGVVGEQPLLNPGDSHDYVSGCPLGTPSGMMEGQYRFIRADGSTFLAEIPRFQLLAPATAR</sequence>
<evidence type="ECO:0000256" key="1">
    <source>
        <dbReference type="ARBA" id="ARBA00017693"/>
    </source>
</evidence>
<accession>A0A553WHM9</accession>
<reference evidence="4 5" key="1">
    <citation type="submission" date="2019-07" db="EMBL/GenBank/DDBJ databases">
        <authorList>
            <person name="Park M."/>
        </authorList>
    </citation>
    <scope>NUCLEOTIDE SEQUENCE [LARGE SCALE GENOMIC DNA]</scope>
    <source>
        <strain evidence="4 5">KCTC32445</strain>
    </source>
</reference>
<dbReference type="NCBIfam" id="NF003967">
    <property type="entry name" value="PRK05461.1"/>
    <property type="match status" value="1"/>
</dbReference>
<dbReference type="RefSeq" id="WP_143775067.1">
    <property type="nucleotide sequence ID" value="NZ_VKKU01000001.1"/>
</dbReference>
<name>A0A553WHM9_9SPHN</name>
<dbReference type="HAMAP" id="MF_00791">
    <property type="entry name" value="ApaG"/>
    <property type="match status" value="1"/>
</dbReference>
<dbReference type="InterPro" id="IPR023065">
    <property type="entry name" value="Uncharacterised_ApaG"/>
</dbReference>